<dbReference type="PRINTS" id="PR00455">
    <property type="entry name" value="HTHTETR"/>
</dbReference>
<evidence type="ECO:0000259" key="5">
    <source>
        <dbReference type="PROSITE" id="PS50977"/>
    </source>
</evidence>
<evidence type="ECO:0000256" key="1">
    <source>
        <dbReference type="ARBA" id="ARBA00023015"/>
    </source>
</evidence>
<dbReference type="InterPro" id="IPR036271">
    <property type="entry name" value="Tet_transcr_reg_TetR-rel_C_sf"/>
</dbReference>
<dbReference type="Gene3D" id="1.10.357.10">
    <property type="entry name" value="Tetracycline Repressor, domain 2"/>
    <property type="match status" value="1"/>
</dbReference>
<evidence type="ECO:0000313" key="7">
    <source>
        <dbReference type="Proteomes" id="UP001057134"/>
    </source>
</evidence>
<dbReference type="PANTHER" id="PTHR30055">
    <property type="entry name" value="HTH-TYPE TRANSCRIPTIONAL REGULATOR RUTR"/>
    <property type="match status" value="1"/>
</dbReference>
<dbReference type="InterPro" id="IPR001647">
    <property type="entry name" value="HTH_TetR"/>
</dbReference>
<keyword evidence="7" id="KW-1185">Reference proteome</keyword>
<dbReference type="EMBL" id="CP027059">
    <property type="protein sequence ID" value="UQZ83922.1"/>
    <property type="molecule type" value="Genomic_DNA"/>
</dbReference>
<protein>
    <submittedName>
        <fullName evidence="6">HTH-type transcriptional repressor AcnR</fullName>
    </submittedName>
</protein>
<dbReference type="Proteomes" id="UP001057134">
    <property type="component" value="Chromosome"/>
</dbReference>
<name>A0ABY4RN81_9BACL</name>
<dbReference type="InterPro" id="IPR025996">
    <property type="entry name" value="MT1864/Rv1816-like_C"/>
</dbReference>
<proteinExistence type="predicted"/>
<dbReference type="InterPro" id="IPR009057">
    <property type="entry name" value="Homeodomain-like_sf"/>
</dbReference>
<keyword evidence="2 4" id="KW-0238">DNA-binding</keyword>
<dbReference type="PANTHER" id="PTHR30055:SF220">
    <property type="entry name" value="TETR-FAMILY REGULATORY PROTEIN"/>
    <property type="match status" value="1"/>
</dbReference>
<evidence type="ECO:0000256" key="4">
    <source>
        <dbReference type="PROSITE-ProRule" id="PRU00335"/>
    </source>
</evidence>
<dbReference type="SUPFAM" id="SSF48498">
    <property type="entry name" value="Tetracyclin repressor-like, C-terminal domain"/>
    <property type="match status" value="1"/>
</dbReference>
<dbReference type="RefSeq" id="WP_249865889.1">
    <property type="nucleotide sequence ID" value="NZ_CP027059.1"/>
</dbReference>
<dbReference type="Pfam" id="PF00440">
    <property type="entry name" value="TetR_N"/>
    <property type="match status" value="1"/>
</dbReference>
<sequence length="204" mass="24049">MARKAVAQELSRERILEEARQLFAEHGYHALTMRSIAKAMGYSHGALYYHFKEKAELFYALVNQDFHMLLQRQKEMLTRTRMGDIGQLEKLMLEFIRFGLENPYHYEIMFMINDSDLQIYARTEQAQCLELFATVVRAVIARQPGNEHKMYSIPWSLFMSMHGFISYNIRYRQSYEDVKKLADQHVKYLCQALQPAPQLTHATV</sequence>
<reference evidence="6" key="2">
    <citation type="journal article" date="2021" name="J Anim Sci Technol">
        <title>Complete genome sequence of Paenibacillus konkukensis sp. nov. SK3146 as a potential probiotic strain.</title>
        <authorList>
            <person name="Jung H.I."/>
            <person name="Park S."/>
            <person name="Niu K.M."/>
            <person name="Lee S.W."/>
            <person name="Kothari D."/>
            <person name="Yi K.J."/>
            <person name="Kim S.K."/>
        </authorList>
    </citation>
    <scope>NUCLEOTIDE SEQUENCE</scope>
    <source>
        <strain evidence="6">SK3146</strain>
    </source>
</reference>
<dbReference type="InterPro" id="IPR050109">
    <property type="entry name" value="HTH-type_TetR-like_transc_reg"/>
</dbReference>
<evidence type="ECO:0000256" key="2">
    <source>
        <dbReference type="ARBA" id="ARBA00023125"/>
    </source>
</evidence>
<accession>A0ABY4RN81</accession>
<dbReference type="SUPFAM" id="SSF46689">
    <property type="entry name" value="Homeodomain-like"/>
    <property type="match status" value="1"/>
</dbReference>
<evidence type="ECO:0000256" key="3">
    <source>
        <dbReference type="ARBA" id="ARBA00023163"/>
    </source>
</evidence>
<keyword evidence="3" id="KW-0804">Transcription</keyword>
<gene>
    <name evidence="6" type="primary">acnR</name>
    <name evidence="6" type="ORF">SK3146_03129</name>
</gene>
<dbReference type="PROSITE" id="PS50977">
    <property type="entry name" value="HTH_TETR_2"/>
    <property type="match status" value="1"/>
</dbReference>
<reference evidence="6" key="1">
    <citation type="submission" date="2018-02" db="EMBL/GenBank/DDBJ databases">
        <authorList>
            <person name="Kim S.-K."/>
            <person name="Jung H.-I."/>
            <person name="Lee S.-W."/>
        </authorList>
    </citation>
    <scope>NUCLEOTIDE SEQUENCE</scope>
    <source>
        <strain evidence="6">SK3146</strain>
    </source>
</reference>
<feature type="domain" description="HTH tetR-type" evidence="5">
    <location>
        <begin position="9"/>
        <end position="69"/>
    </location>
</feature>
<organism evidence="6 7">
    <name type="scientific">Paenibacillus konkukensis</name>
    <dbReference type="NCBI Taxonomy" id="2020716"/>
    <lineage>
        <taxon>Bacteria</taxon>
        <taxon>Bacillati</taxon>
        <taxon>Bacillota</taxon>
        <taxon>Bacilli</taxon>
        <taxon>Bacillales</taxon>
        <taxon>Paenibacillaceae</taxon>
        <taxon>Paenibacillus</taxon>
    </lineage>
</organism>
<keyword evidence="1" id="KW-0805">Transcription regulation</keyword>
<feature type="DNA-binding region" description="H-T-H motif" evidence="4">
    <location>
        <begin position="32"/>
        <end position="51"/>
    </location>
</feature>
<evidence type="ECO:0000313" key="6">
    <source>
        <dbReference type="EMBL" id="UQZ83922.1"/>
    </source>
</evidence>
<dbReference type="Pfam" id="PF13305">
    <property type="entry name" value="TetR_C_33"/>
    <property type="match status" value="1"/>
</dbReference>